<feature type="signal peptide" evidence="1">
    <location>
        <begin position="1"/>
        <end position="20"/>
    </location>
</feature>
<reference evidence="3" key="1">
    <citation type="submission" date="2018-09" db="EMBL/GenBank/DDBJ databases">
        <authorList>
            <person name="Zhu H."/>
        </authorList>
    </citation>
    <scope>NUCLEOTIDE SEQUENCE [LARGE SCALE GENOMIC DNA]</scope>
    <source>
        <strain evidence="3">K1S02-23</strain>
    </source>
</reference>
<dbReference type="EMBL" id="QYUQ01000002">
    <property type="protein sequence ID" value="RJG04087.1"/>
    <property type="molecule type" value="Genomic_DNA"/>
</dbReference>
<dbReference type="AlphaFoldDB" id="A0A3A3G6C8"/>
<evidence type="ECO:0000313" key="2">
    <source>
        <dbReference type="EMBL" id="RJG04087.1"/>
    </source>
</evidence>
<evidence type="ECO:0000256" key="1">
    <source>
        <dbReference type="SAM" id="SignalP"/>
    </source>
</evidence>
<gene>
    <name evidence="2" type="ORF">D3878_22925</name>
</gene>
<organism evidence="2 3">
    <name type="scientific">Noviherbaspirillum sedimenti</name>
    <dbReference type="NCBI Taxonomy" id="2320865"/>
    <lineage>
        <taxon>Bacteria</taxon>
        <taxon>Pseudomonadati</taxon>
        <taxon>Pseudomonadota</taxon>
        <taxon>Betaproteobacteria</taxon>
        <taxon>Burkholderiales</taxon>
        <taxon>Oxalobacteraceae</taxon>
        <taxon>Noviherbaspirillum</taxon>
    </lineage>
</organism>
<keyword evidence="1" id="KW-0732">Signal</keyword>
<protein>
    <submittedName>
        <fullName evidence="2">Uncharacterized protein</fullName>
    </submittedName>
</protein>
<evidence type="ECO:0000313" key="3">
    <source>
        <dbReference type="Proteomes" id="UP000266327"/>
    </source>
</evidence>
<proteinExistence type="predicted"/>
<dbReference type="Proteomes" id="UP000266327">
    <property type="component" value="Unassembled WGS sequence"/>
</dbReference>
<comment type="caution">
    <text evidence="2">The sequence shown here is derived from an EMBL/GenBank/DDBJ whole genome shotgun (WGS) entry which is preliminary data.</text>
</comment>
<keyword evidence="3" id="KW-1185">Reference proteome</keyword>
<name>A0A3A3G6C8_9BURK</name>
<sequence length="99" mass="11710">MTLALLLSSICVVLPAIAHADDSHKGWWRDSWRDPYWEQPCEVKLESKPGEFKREIKCKNGRGATWRGEWKDEFWDGPCKVRLEASRETFKEEVKCDRR</sequence>
<feature type="chain" id="PRO_5017471345" evidence="1">
    <location>
        <begin position="21"/>
        <end position="99"/>
    </location>
</feature>
<accession>A0A3A3G6C8</accession>